<dbReference type="Gene3D" id="1.10.10.10">
    <property type="entry name" value="Winged helix-like DNA-binding domain superfamily/Winged helix DNA-binding domain"/>
    <property type="match status" value="1"/>
</dbReference>
<reference evidence="2 3" key="1">
    <citation type="submission" date="2019-03" db="EMBL/GenBank/DDBJ databases">
        <title>Draft genome sequences of novel Actinobacteria.</title>
        <authorList>
            <person name="Sahin N."/>
            <person name="Ay H."/>
            <person name="Saygin H."/>
        </authorList>
    </citation>
    <scope>NUCLEOTIDE SEQUENCE [LARGE SCALE GENOMIC DNA]</scope>
    <source>
        <strain evidence="2 3">7K502</strain>
    </source>
</reference>
<organism evidence="2 3">
    <name type="scientific">Saccharopolyspora elongata</name>
    <dbReference type="NCBI Taxonomy" id="2530387"/>
    <lineage>
        <taxon>Bacteria</taxon>
        <taxon>Bacillati</taxon>
        <taxon>Actinomycetota</taxon>
        <taxon>Actinomycetes</taxon>
        <taxon>Pseudonocardiales</taxon>
        <taxon>Pseudonocardiaceae</taxon>
        <taxon>Saccharopolyspora</taxon>
    </lineage>
</organism>
<dbReference type="EMBL" id="SMKW01000115">
    <property type="protein sequence ID" value="TDD36023.1"/>
    <property type="molecule type" value="Genomic_DNA"/>
</dbReference>
<gene>
    <name evidence="2" type="ORF">E1288_42445</name>
</gene>
<keyword evidence="3" id="KW-1185">Reference proteome</keyword>
<dbReference type="AlphaFoldDB" id="A0A4R4XX09"/>
<dbReference type="Proteomes" id="UP000294947">
    <property type="component" value="Unassembled WGS sequence"/>
</dbReference>
<name>A0A4R4XX09_9PSEU</name>
<sequence length="106" mass="11879">MSRSKKYPPELRERTVRMFAEVRGEHASEWSAIRNGSTTALVAPRLACRISRSTRLRAGPDPAGAGPRAPGDCRGCHQKWCGRPRSRQFLISTLAVRRLGRRPDQP</sequence>
<proteinExistence type="predicted"/>
<feature type="region of interest" description="Disordered" evidence="1">
    <location>
        <begin position="53"/>
        <end position="72"/>
    </location>
</feature>
<comment type="caution">
    <text evidence="2">The sequence shown here is derived from an EMBL/GenBank/DDBJ whole genome shotgun (WGS) entry which is preliminary data.</text>
</comment>
<evidence type="ECO:0000313" key="2">
    <source>
        <dbReference type="EMBL" id="TDD36023.1"/>
    </source>
</evidence>
<evidence type="ECO:0000313" key="3">
    <source>
        <dbReference type="Proteomes" id="UP000294947"/>
    </source>
</evidence>
<evidence type="ECO:0008006" key="4">
    <source>
        <dbReference type="Google" id="ProtNLM"/>
    </source>
</evidence>
<dbReference type="OrthoDB" id="4426778at2"/>
<protein>
    <recommendedName>
        <fullName evidence="4">Transposase</fullName>
    </recommendedName>
</protein>
<feature type="compositionally biased region" description="Low complexity" evidence="1">
    <location>
        <begin position="57"/>
        <end position="72"/>
    </location>
</feature>
<evidence type="ECO:0000256" key="1">
    <source>
        <dbReference type="SAM" id="MobiDB-lite"/>
    </source>
</evidence>
<accession>A0A4R4XX09</accession>
<dbReference type="InterPro" id="IPR036388">
    <property type="entry name" value="WH-like_DNA-bd_sf"/>
</dbReference>